<dbReference type="Proteomes" id="UP001215078">
    <property type="component" value="Unassembled WGS sequence"/>
</dbReference>
<sequence>MMEKDYIYNVLLERGYNTYTARLVTEELLKLHKPLSEYLTYWLGNESHRKDFIINGYSIFQLQMERQMTYPAALLTMEWLINEPKIALKSLKRKIR</sequence>
<dbReference type="EMBL" id="JAQQPO010000044">
    <property type="protein sequence ID" value="MDC7961347.1"/>
    <property type="molecule type" value="Genomic_DNA"/>
</dbReference>
<dbReference type="Proteomes" id="UP000266492">
    <property type="component" value="Unassembled WGS sequence"/>
</dbReference>
<name>A0A396DFZ1_BACOV</name>
<proteinExistence type="predicted"/>
<evidence type="ECO:0000313" key="1">
    <source>
        <dbReference type="EMBL" id="MDC7961347.1"/>
    </source>
</evidence>
<gene>
    <name evidence="2" type="ORF">DWX70_10015</name>
    <name evidence="1" type="ORF">PQ628_24420</name>
</gene>
<comment type="caution">
    <text evidence="2">The sequence shown here is derived from an EMBL/GenBank/DDBJ whole genome shotgun (WGS) entry which is preliminary data.</text>
</comment>
<reference evidence="2 3" key="1">
    <citation type="submission" date="2018-08" db="EMBL/GenBank/DDBJ databases">
        <title>A genome reference for cultivated species of the human gut microbiota.</title>
        <authorList>
            <person name="Zou Y."/>
            <person name="Xue W."/>
            <person name="Luo G."/>
        </authorList>
    </citation>
    <scope>NUCLEOTIDE SEQUENCE [LARGE SCALE GENOMIC DNA]</scope>
    <source>
        <strain evidence="2 3">AF20-9LB</strain>
    </source>
</reference>
<evidence type="ECO:0000313" key="3">
    <source>
        <dbReference type="Proteomes" id="UP000266492"/>
    </source>
</evidence>
<reference evidence="1" key="2">
    <citation type="submission" date="2022-10" db="EMBL/GenBank/DDBJ databases">
        <title>Human gut microbiome strain richness.</title>
        <authorList>
            <person name="Chen-Liaw A."/>
        </authorList>
    </citation>
    <scope>NUCLEOTIDE SEQUENCE</scope>
    <source>
        <strain evidence="1">RTP21484st1_H8_RTP21484_190118</strain>
    </source>
</reference>
<dbReference type="EMBL" id="QRVZ01000006">
    <property type="protein sequence ID" value="RGS84686.1"/>
    <property type="molecule type" value="Genomic_DNA"/>
</dbReference>
<protein>
    <submittedName>
        <fullName evidence="2">Uncharacterized protein</fullName>
    </submittedName>
</protein>
<organism evidence="2 3">
    <name type="scientific">Bacteroides ovatus</name>
    <dbReference type="NCBI Taxonomy" id="28116"/>
    <lineage>
        <taxon>Bacteria</taxon>
        <taxon>Pseudomonadati</taxon>
        <taxon>Bacteroidota</taxon>
        <taxon>Bacteroidia</taxon>
        <taxon>Bacteroidales</taxon>
        <taxon>Bacteroidaceae</taxon>
        <taxon>Bacteroides</taxon>
    </lineage>
</organism>
<accession>A0A396DFZ1</accession>
<evidence type="ECO:0000313" key="2">
    <source>
        <dbReference type="EMBL" id="RGS84686.1"/>
    </source>
</evidence>
<dbReference type="RefSeq" id="WP_118029810.1">
    <property type="nucleotide sequence ID" value="NZ_CAAKNR010000070.1"/>
</dbReference>
<dbReference type="AlphaFoldDB" id="A0A396DFZ1"/>